<dbReference type="Pfam" id="PF12710">
    <property type="entry name" value="HAD"/>
    <property type="match status" value="1"/>
</dbReference>
<dbReference type="SUPFAM" id="SSF53271">
    <property type="entry name" value="PRTase-like"/>
    <property type="match status" value="1"/>
</dbReference>
<dbReference type="InterPro" id="IPR029057">
    <property type="entry name" value="PRTase-like"/>
</dbReference>
<dbReference type="InterPro" id="IPR050582">
    <property type="entry name" value="HAD-like_SerB"/>
</dbReference>
<dbReference type="SUPFAM" id="SSF52540">
    <property type="entry name" value="P-loop containing nucleoside triphosphate hydrolases"/>
    <property type="match status" value="1"/>
</dbReference>
<evidence type="ECO:0000313" key="3">
    <source>
        <dbReference type="Proteomes" id="UP000509510"/>
    </source>
</evidence>
<dbReference type="PANTHER" id="PTHR43344">
    <property type="entry name" value="PHOSPHOSERINE PHOSPHATASE"/>
    <property type="match status" value="1"/>
</dbReference>
<protein>
    <recommendedName>
        <fullName evidence="1">Phosphoribosyltransferase domain-containing protein</fullName>
    </recommendedName>
</protein>
<reference evidence="3" key="1">
    <citation type="submission" date="2020-06" db="EMBL/GenBank/DDBJ databases">
        <title>A chromosome-scale genome assembly of Talaromyces rugulosus W13939.</title>
        <authorList>
            <person name="Wang B."/>
            <person name="Guo L."/>
            <person name="Ye K."/>
            <person name="Wang L."/>
        </authorList>
    </citation>
    <scope>NUCLEOTIDE SEQUENCE [LARGE SCALE GENOMIC DNA]</scope>
    <source>
        <strain evidence="3">W13939</strain>
    </source>
</reference>
<dbReference type="InterPro" id="IPR023214">
    <property type="entry name" value="HAD_sf"/>
</dbReference>
<proteinExistence type="predicted"/>
<gene>
    <name evidence="2" type="ORF">TRUGW13939_05319</name>
</gene>
<dbReference type="AlphaFoldDB" id="A0A7H8QX45"/>
<dbReference type="InterPro" id="IPR027417">
    <property type="entry name" value="P-loop_NTPase"/>
</dbReference>
<dbReference type="Proteomes" id="UP000509510">
    <property type="component" value="Chromosome III"/>
</dbReference>
<dbReference type="CDD" id="cd06223">
    <property type="entry name" value="PRTases_typeI"/>
    <property type="match status" value="1"/>
</dbReference>
<dbReference type="SUPFAM" id="SSF56784">
    <property type="entry name" value="HAD-like"/>
    <property type="match status" value="1"/>
</dbReference>
<accession>A0A7H8QX45</accession>
<dbReference type="PANTHER" id="PTHR43344:SF20">
    <property type="entry name" value="URACIL PHOSPHORIBOSYLTRANSFERASE"/>
    <property type="match status" value="1"/>
</dbReference>
<dbReference type="GO" id="GO:0005737">
    <property type="term" value="C:cytoplasm"/>
    <property type="evidence" value="ECO:0007669"/>
    <property type="project" value="TreeGrafter"/>
</dbReference>
<sequence>MCDTNPSNASGANTPAILIGIYGLPGSGKTTMINDLKQQLDDTKYVFYEGSEVIDRVFPGGLIAFQQSSEKEKERHREIAINTIHRECTQSGKTGILAGHFMFWDNQNEEPKTVMTEGDLKAFSHILYLDVPTGEISRRRSCDSARRREDLPIAHLEKWKKQEKEGLQLRCRRHNILFMRLPPHIQLPTVAALIEDFHSHNEPYNFSKARKVLDEAINANSDHLETILVLDADRTLSAKDTAALFWDKALSSQSIAMDENPLKKLFDALRYSYTAFRQATLLYEEAVNEETFHALCQDVASETSIYAEFAALLRLVAQQNRVGAIVITSGLRSIWEKVIEKVGLPEQVKVIGGGRVKDGYVVTPAVKHDLVTRLQDKHGLCVWAFGDSPIDLPMLRKADRAIVVVGYKHERSKSMEEPLNSAINIEGLRAQQALLPSSVEPRLDLLQLPSVDLTQEVFLNSLFTRYSRPDLEFCHATEKNAAKMLMAQMRDARNKGPQLRTVHQRVGAYLATEYLTEVIGLEKYTIQHVQGYPTDGHRLLDESRTLIVALMRGGEPMALGINDVFPLAMFLHARISEDIKEHHLEGIVNVILVDSVVNTGKSVLEFVERIRQLHATVRIVVVAGVVQAQSVTKGTAFYKKLTRHTGYPKFHMVALRLSENKYSGRGGTDTGNRLFNTTQLE</sequence>
<dbReference type="InterPro" id="IPR036412">
    <property type="entry name" value="HAD-like_sf"/>
</dbReference>
<evidence type="ECO:0000259" key="1">
    <source>
        <dbReference type="Pfam" id="PF14681"/>
    </source>
</evidence>
<dbReference type="GeneID" id="55992817"/>
<keyword evidence="3" id="KW-1185">Reference proteome</keyword>
<dbReference type="Gene3D" id="3.40.50.1000">
    <property type="entry name" value="HAD superfamily/HAD-like"/>
    <property type="match status" value="1"/>
</dbReference>
<dbReference type="InterPro" id="IPR000836">
    <property type="entry name" value="PRTase_dom"/>
</dbReference>
<dbReference type="Gene3D" id="3.40.50.300">
    <property type="entry name" value="P-loop containing nucleotide triphosphate hydrolases"/>
    <property type="match status" value="1"/>
</dbReference>
<dbReference type="Gene3D" id="3.40.50.2020">
    <property type="match status" value="1"/>
</dbReference>
<dbReference type="GO" id="GO:0036424">
    <property type="term" value="F:L-phosphoserine phosphatase activity"/>
    <property type="evidence" value="ECO:0007669"/>
    <property type="project" value="TreeGrafter"/>
</dbReference>
<dbReference type="GO" id="GO:0006564">
    <property type="term" value="P:L-serine biosynthetic process"/>
    <property type="evidence" value="ECO:0007669"/>
    <property type="project" value="TreeGrafter"/>
</dbReference>
<dbReference type="GO" id="GO:0000287">
    <property type="term" value="F:magnesium ion binding"/>
    <property type="evidence" value="ECO:0007669"/>
    <property type="project" value="TreeGrafter"/>
</dbReference>
<dbReference type="KEGG" id="trg:TRUGW13939_05319"/>
<dbReference type="OrthoDB" id="5416609at2759"/>
<dbReference type="Pfam" id="PF14681">
    <property type="entry name" value="UPRTase"/>
    <property type="match status" value="1"/>
</dbReference>
<evidence type="ECO:0000313" key="2">
    <source>
        <dbReference type="EMBL" id="QKX58198.1"/>
    </source>
</evidence>
<organism evidence="2 3">
    <name type="scientific">Talaromyces rugulosus</name>
    <name type="common">Penicillium rugulosum</name>
    <dbReference type="NCBI Taxonomy" id="121627"/>
    <lineage>
        <taxon>Eukaryota</taxon>
        <taxon>Fungi</taxon>
        <taxon>Dikarya</taxon>
        <taxon>Ascomycota</taxon>
        <taxon>Pezizomycotina</taxon>
        <taxon>Eurotiomycetes</taxon>
        <taxon>Eurotiomycetidae</taxon>
        <taxon>Eurotiales</taxon>
        <taxon>Trichocomaceae</taxon>
        <taxon>Talaromyces</taxon>
        <taxon>Talaromyces sect. Islandici</taxon>
    </lineage>
</organism>
<dbReference type="RefSeq" id="XP_035344376.1">
    <property type="nucleotide sequence ID" value="XM_035488483.1"/>
</dbReference>
<dbReference type="EMBL" id="CP055900">
    <property type="protein sequence ID" value="QKX58198.1"/>
    <property type="molecule type" value="Genomic_DNA"/>
</dbReference>
<name>A0A7H8QX45_TALRU</name>
<feature type="domain" description="Phosphoribosyltransferase" evidence="1">
    <location>
        <begin position="477"/>
        <end position="677"/>
    </location>
</feature>
<dbReference type="Pfam" id="PF13207">
    <property type="entry name" value="AAA_17"/>
    <property type="match status" value="1"/>
</dbReference>